<proteinExistence type="predicted"/>
<dbReference type="InterPro" id="IPR036388">
    <property type="entry name" value="WH-like_DNA-bd_sf"/>
</dbReference>
<keyword evidence="1" id="KW-0805">Transcription regulation</keyword>
<evidence type="ECO:0000313" key="6">
    <source>
        <dbReference type="Proteomes" id="UP001169764"/>
    </source>
</evidence>
<dbReference type="InterPro" id="IPR000524">
    <property type="entry name" value="Tscrpt_reg_HTH_GntR"/>
</dbReference>
<feature type="domain" description="HTH gntR-type" evidence="4">
    <location>
        <begin position="19"/>
        <end position="87"/>
    </location>
</feature>
<name>A0ABT8Y3E0_9SPHN</name>
<dbReference type="PROSITE" id="PS50949">
    <property type="entry name" value="HTH_GNTR"/>
    <property type="match status" value="1"/>
</dbReference>
<dbReference type="InterPro" id="IPR011711">
    <property type="entry name" value="GntR_C"/>
</dbReference>
<dbReference type="PANTHER" id="PTHR43537">
    <property type="entry name" value="TRANSCRIPTIONAL REGULATOR, GNTR FAMILY"/>
    <property type="match status" value="1"/>
</dbReference>
<dbReference type="Pfam" id="PF00392">
    <property type="entry name" value="GntR"/>
    <property type="match status" value="1"/>
</dbReference>
<keyword evidence="6" id="KW-1185">Reference proteome</keyword>
<dbReference type="PRINTS" id="PR00035">
    <property type="entry name" value="HTHGNTR"/>
</dbReference>
<dbReference type="Pfam" id="PF07729">
    <property type="entry name" value="FCD"/>
    <property type="match status" value="1"/>
</dbReference>
<dbReference type="Proteomes" id="UP001169764">
    <property type="component" value="Unassembled WGS sequence"/>
</dbReference>
<keyword evidence="2" id="KW-0238">DNA-binding</keyword>
<evidence type="ECO:0000256" key="3">
    <source>
        <dbReference type="ARBA" id="ARBA00023163"/>
    </source>
</evidence>
<dbReference type="EMBL" id="JAUOTP010000001">
    <property type="protein sequence ID" value="MDO6412821.1"/>
    <property type="molecule type" value="Genomic_DNA"/>
</dbReference>
<dbReference type="SUPFAM" id="SSF46785">
    <property type="entry name" value="Winged helix' DNA-binding domain"/>
    <property type="match status" value="1"/>
</dbReference>
<sequence length="242" mass="26446">MTDDRSFSVEPAAIEARRAKIHSTIARDLGIAIVGGKFLPGEALPAESRSSSDLSISRGAYREAVRTLAAKGLVESRTKSGTRVTDRQRWNMLDLDVLAWMFVAGPSDEFVRSIFELRMIVEPQAAALAARRRTGAELSRMGHALEEMGRLGLETPAGRAADEAFHHIILEATHNEPLITLSNSIAAAVKWTTIYARRNRTDLRDPLPDHRSLYESIADGDAAGARAKMTELVERALGDTGL</sequence>
<comment type="caution">
    <text evidence="5">The sequence shown here is derived from an EMBL/GenBank/DDBJ whole genome shotgun (WGS) entry which is preliminary data.</text>
</comment>
<reference evidence="5" key="1">
    <citation type="submission" date="2023-07" db="EMBL/GenBank/DDBJ databases">
        <authorList>
            <person name="Kim M."/>
        </authorList>
    </citation>
    <scope>NUCLEOTIDE SEQUENCE</scope>
    <source>
        <strain evidence="5">BIUV-7</strain>
    </source>
</reference>
<dbReference type="Gene3D" id="1.20.120.530">
    <property type="entry name" value="GntR ligand-binding domain-like"/>
    <property type="match status" value="1"/>
</dbReference>
<dbReference type="RefSeq" id="WP_303539155.1">
    <property type="nucleotide sequence ID" value="NZ_JAUOTP010000001.1"/>
</dbReference>
<dbReference type="SUPFAM" id="SSF48008">
    <property type="entry name" value="GntR ligand-binding domain-like"/>
    <property type="match status" value="1"/>
</dbReference>
<evidence type="ECO:0000259" key="4">
    <source>
        <dbReference type="PROSITE" id="PS50949"/>
    </source>
</evidence>
<organism evidence="5 6">
    <name type="scientific">Sphingomonas natans</name>
    <dbReference type="NCBI Taxonomy" id="3063330"/>
    <lineage>
        <taxon>Bacteria</taxon>
        <taxon>Pseudomonadati</taxon>
        <taxon>Pseudomonadota</taxon>
        <taxon>Alphaproteobacteria</taxon>
        <taxon>Sphingomonadales</taxon>
        <taxon>Sphingomonadaceae</taxon>
        <taxon>Sphingomonas</taxon>
    </lineage>
</organism>
<evidence type="ECO:0000313" key="5">
    <source>
        <dbReference type="EMBL" id="MDO6412821.1"/>
    </source>
</evidence>
<dbReference type="InterPro" id="IPR036390">
    <property type="entry name" value="WH_DNA-bd_sf"/>
</dbReference>
<dbReference type="InterPro" id="IPR008920">
    <property type="entry name" value="TF_FadR/GntR_C"/>
</dbReference>
<dbReference type="Gene3D" id="1.10.10.10">
    <property type="entry name" value="Winged helix-like DNA-binding domain superfamily/Winged helix DNA-binding domain"/>
    <property type="match status" value="1"/>
</dbReference>
<protein>
    <submittedName>
        <fullName evidence="5">FCD domain-containing protein</fullName>
    </submittedName>
</protein>
<dbReference type="PANTHER" id="PTHR43537:SF44">
    <property type="entry name" value="GNTR FAMILY REGULATORY PROTEIN"/>
    <property type="match status" value="1"/>
</dbReference>
<keyword evidence="3" id="KW-0804">Transcription</keyword>
<gene>
    <name evidence="5" type="ORF">Q4F19_00355</name>
</gene>
<evidence type="ECO:0000256" key="1">
    <source>
        <dbReference type="ARBA" id="ARBA00023015"/>
    </source>
</evidence>
<accession>A0ABT8Y3E0</accession>
<evidence type="ECO:0000256" key="2">
    <source>
        <dbReference type="ARBA" id="ARBA00023125"/>
    </source>
</evidence>
<dbReference type="SMART" id="SM00895">
    <property type="entry name" value="FCD"/>
    <property type="match status" value="1"/>
</dbReference>
<dbReference type="SMART" id="SM00345">
    <property type="entry name" value="HTH_GNTR"/>
    <property type="match status" value="1"/>
</dbReference>